<name>A0A1G2QLK6_9BACT</name>
<dbReference type="AlphaFoldDB" id="A0A1G2QLK6"/>
<evidence type="ECO:0000256" key="2">
    <source>
        <dbReference type="ARBA" id="ARBA00013729"/>
    </source>
</evidence>
<sequence>MSTAQGEYISEKKLKELQGELQELKTVTRKRIAEQLEYAKSLGDLSENAEYHEAREEQSNVEERISRIEDILRRAVIVGTHRGGTVDLGATVIIEKKNGGRQTVTIVGSEEVNSVQGKISNESPLGSVLIGKKKGDAIIVPTPRGSTEYTIITVQ</sequence>
<comment type="similarity">
    <text evidence="1 8 9">Belongs to the GreA/GreB family.</text>
</comment>
<dbReference type="PROSITE" id="PS00829">
    <property type="entry name" value="GREAB_1"/>
    <property type="match status" value="1"/>
</dbReference>
<evidence type="ECO:0000256" key="6">
    <source>
        <dbReference type="ARBA" id="ARBA00024916"/>
    </source>
</evidence>
<reference evidence="12 13" key="1">
    <citation type="journal article" date="2016" name="Nat. Commun.">
        <title>Thousands of microbial genomes shed light on interconnected biogeochemical processes in an aquifer system.</title>
        <authorList>
            <person name="Anantharaman K."/>
            <person name="Brown C.T."/>
            <person name="Hug L.A."/>
            <person name="Sharon I."/>
            <person name="Castelle C.J."/>
            <person name="Probst A.J."/>
            <person name="Thomas B.C."/>
            <person name="Singh A."/>
            <person name="Wilkins M.J."/>
            <person name="Karaoz U."/>
            <person name="Brodie E.L."/>
            <person name="Williams K.H."/>
            <person name="Hubbard S.S."/>
            <person name="Banfield J.F."/>
        </authorList>
    </citation>
    <scope>NUCLEOTIDE SEQUENCE [LARGE SCALE GENOMIC DNA]</scope>
</reference>
<protein>
    <recommendedName>
        <fullName evidence="2 8">Transcription elongation factor GreA</fullName>
    </recommendedName>
    <alternativeName>
        <fullName evidence="7 8">Transcript cleavage factor GreA</fullName>
    </alternativeName>
</protein>
<keyword evidence="4 8" id="KW-0238">DNA-binding</keyword>
<dbReference type="InterPro" id="IPR022691">
    <property type="entry name" value="Tscrpt_elong_fac_GreA/B_N"/>
</dbReference>
<dbReference type="Gene3D" id="1.10.287.180">
    <property type="entry name" value="Transcription elongation factor, GreA/GreB, N-terminal domain"/>
    <property type="match status" value="1"/>
</dbReference>
<evidence type="ECO:0000256" key="4">
    <source>
        <dbReference type="ARBA" id="ARBA00023125"/>
    </source>
</evidence>
<dbReference type="InterPro" id="IPR028624">
    <property type="entry name" value="Tscrpt_elong_fac_GreA/B"/>
</dbReference>
<dbReference type="GO" id="GO:0003677">
    <property type="term" value="F:DNA binding"/>
    <property type="evidence" value="ECO:0007669"/>
    <property type="project" value="UniProtKB-UniRule"/>
</dbReference>
<evidence type="ECO:0000259" key="11">
    <source>
        <dbReference type="Pfam" id="PF03449"/>
    </source>
</evidence>
<dbReference type="Pfam" id="PF03449">
    <property type="entry name" value="GreA_GreB_N"/>
    <property type="match status" value="1"/>
</dbReference>
<dbReference type="Gene3D" id="3.10.50.30">
    <property type="entry name" value="Transcription elongation factor, GreA/GreB, C-terminal domain"/>
    <property type="match status" value="1"/>
</dbReference>
<accession>A0A1G2QLK6</accession>
<dbReference type="FunFam" id="1.10.287.180:FF:000001">
    <property type="entry name" value="Transcription elongation factor GreA"/>
    <property type="match status" value="1"/>
</dbReference>
<keyword evidence="5 8" id="KW-0804">Transcription</keyword>
<keyword evidence="3 8" id="KW-0805">Transcription regulation</keyword>
<dbReference type="InterPro" id="IPR036953">
    <property type="entry name" value="GreA/GreB_C_sf"/>
</dbReference>
<organism evidence="12 13">
    <name type="scientific">Candidatus Vogelbacteria bacterium RIFOXYD1_FULL_51_18</name>
    <dbReference type="NCBI Taxonomy" id="1802440"/>
    <lineage>
        <taxon>Bacteria</taxon>
        <taxon>Candidatus Vogeliibacteriota</taxon>
    </lineage>
</organism>
<dbReference type="NCBIfam" id="TIGR01462">
    <property type="entry name" value="greA"/>
    <property type="match status" value="1"/>
</dbReference>
<evidence type="ECO:0000256" key="3">
    <source>
        <dbReference type="ARBA" id="ARBA00023015"/>
    </source>
</evidence>
<dbReference type="InterPro" id="IPR036805">
    <property type="entry name" value="Tscrpt_elong_fac_GreA/B_N_sf"/>
</dbReference>
<dbReference type="Proteomes" id="UP000177090">
    <property type="component" value="Unassembled WGS sequence"/>
</dbReference>
<feature type="domain" description="Transcription elongation factor GreA/GreB C-terminal" evidence="10">
    <location>
        <begin position="84"/>
        <end position="154"/>
    </location>
</feature>
<dbReference type="SUPFAM" id="SSF46557">
    <property type="entry name" value="GreA transcript cleavage protein, N-terminal domain"/>
    <property type="match status" value="1"/>
</dbReference>
<evidence type="ECO:0000256" key="7">
    <source>
        <dbReference type="ARBA" id="ARBA00030776"/>
    </source>
</evidence>
<dbReference type="NCBIfam" id="NF001263">
    <property type="entry name" value="PRK00226.1-4"/>
    <property type="match status" value="1"/>
</dbReference>
<dbReference type="InterPro" id="IPR001437">
    <property type="entry name" value="Tscrpt_elong_fac_GreA/B_C"/>
</dbReference>
<dbReference type="PANTHER" id="PTHR30437">
    <property type="entry name" value="TRANSCRIPTION ELONGATION FACTOR GREA"/>
    <property type="match status" value="1"/>
</dbReference>
<dbReference type="SUPFAM" id="SSF54534">
    <property type="entry name" value="FKBP-like"/>
    <property type="match status" value="1"/>
</dbReference>
<dbReference type="STRING" id="1802440.A2569_02810"/>
<evidence type="ECO:0000256" key="5">
    <source>
        <dbReference type="ARBA" id="ARBA00023163"/>
    </source>
</evidence>
<evidence type="ECO:0000256" key="9">
    <source>
        <dbReference type="RuleBase" id="RU000556"/>
    </source>
</evidence>
<gene>
    <name evidence="8" type="primary">greA</name>
    <name evidence="12" type="ORF">A2569_02810</name>
</gene>
<evidence type="ECO:0000313" key="13">
    <source>
        <dbReference type="Proteomes" id="UP000177090"/>
    </source>
</evidence>
<feature type="domain" description="Transcription elongation factor GreA/GreB N-terminal" evidence="11">
    <location>
        <begin position="8"/>
        <end position="77"/>
    </location>
</feature>
<dbReference type="HAMAP" id="MF_00105">
    <property type="entry name" value="GreA_GreB"/>
    <property type="match status" value="1"/>
</dbReference>
<dbReference type="GO" id="GO:0006354">
    <property type="term" value="P:DNA-templated transcription elongation"/>
    <property type="evidence" value="ECO:0007669"/>
    <property type="project" value="TreeGrafter"/>
</dbReference>
<dbReference type="GO" id="GO:0032784">
    <property type="term" value="P:regulation of DNA-templated transcription elongation"/>
    <property type="evidence" value="ECO:0007669"/>
    <property type="project" value="UniProtKB-UniRule"/>
</dbReference>
<evidence type="ECO:0000256" key="1">
    <source>
        <dbReference type="ARBA" id="ARBA00008213"/>
    </source>
</evidence>
<comment type="caution">
    <text evidence="12">The sequence shown here is derived from an EMBL/GenBank/DDBJ whole genome shotgun (WGS) entry which is preliminary data.</text>
</comment>
<comment type="function">
    <text evidence="6 8 9">Necessary for efficient RNA polymerase transcription elongation past template-encoded arresting sites. The arresting sites in DNA have the property of trapping a certain fraction of elongating RNA polymerases that pass through, resulting in locked ternary complexes. Cleavage of the nascent transcript by cleavage factors such as GreA or GreB allows the resumption of elongation from the new 3'terminus. GreA releases sequences of 2 to 3 nucleotides.</text>
</comment>
<dbReference type="PIRSF" id="PIRSF006092">
    <property type="entry name" value="GreA_GreB"/>
    <property type="match status" value="1"/>
</dbReference>
<dbReference type="InterPro" id="IPR018151">
    <property type="entry name" value="TF_GreA/GreB_CS"/>
</dbReference>
<proteinExistence type="inferred from homology"/>
<evidence type="ECO:0000259" key="10">
    <source>
        <dbReference type="Pfam" id="PF01272"/>
    </source>
</evidence>
<dbReference type="InterPro" id="IPR006359">
    <property type="entry name" value="Tscrpt_elong_fac_GreA"/>
</dbReference>
<evidence type="ECO:0000313" key="12">
    <source>
        <dbReference type="EMBL" id="OHA60882.1"/>
    </source>
</evidence>
<dbReference type="EMBL" id="MHTL01000007">
    <property type="protein sequence ID" value="OHA60882.1"/>
    <property type="molecule type" value="Genomic_DNA"/>
</dbReference>
<evidence type="ECO:0000256" key="8">
    <source>
        <dbReference type="HAMAP-Rule" id="MF_00105"/>
    </source>
</evidence>
<dbReference type="GO" id="GO:0070063">
    <property type="term" value="F:RNA polymerase binding"/>
    <property type="evidence" value="ECO:0007669"/>
    <property type="project" value="InterPro"/>
</dbReference>
<dbReference type="Pfam" id="PF01272">
    <property type="entry name" value="GreA_GreB"/>
    <property type="match status" value="1"/>
</dbReference>
<dbReference type="PANTHER" id="PTHR30437:SF4">
    <property type="entry name" value="TRANSCRIPTION ELONGATION FACTOR GREA"/>
    <property type="match status" value="1"/>
</dbReference>
<dbReference type="FunFam" id="3.10.50.30:FF:000001">
    <property type="entry name" value="Transcription elongation factor GreA"/>
    <property type="match status" value="1"/>
</dbReference>
<dbReference type="InterPro" id="IPR023459">
    <property type="entry name" value="Tscrpt_elong_fac_GreA/B_fam"/>
</dbReference>